<organism evidence="2 3">
    <name type="scientific">Candidatus Limosilactobacillus merdigallinarum</name>
    <dbReference type="NCBI Taxonomy" id="2838652"/>
    <lineage>
        <taxon>Bacteria</taxon>
        <taxon>Bacillati</taxon>
        <taxon>Bacillota</taxon>
        <taxon>Bacilli</taxon>
        <taxon>Lactobacillales</taxon>
        <taxon>Lactobacillaceae</taxon>
        <taxon>Limosilactobacillus</taxon>
    </lineage>
</organism>
<accession>A0A9D2AKG3</accession>
<dbReference type="Gene3D" id="3.90.190.10">
    <property type="entry name" value="Protein tyrosine phosphatase superfamily"/>
    <property type="match status" value="1"/>
</dbReference>
<dbReference type="PANTHER" id="PTHR31126">
    <property type="entry name" value="TYROSINE-PROTEIN PHOSPHATASE"/>
    <property type="match status" value="1"/>
</dbReference>
<dbReference type="EMBL" id="DXFH01000011">
    <property type="protein sequence ID" value="HIX35421.1"/>
    <property type="molecule type" value="Genomic_DNA"/>
</dbReference>
<dbReference type="Proteomes" id="UP000824231">
    <property type="component" value="Unassembled WGS sequence"/>
</dbReference>
<dbReference type="InterPro" id="IPR026893">
    <property type="entry name" value="Tyr/Ser_Pase_IphP-type"/>
</dbReference>
<dbReference type="PANTHER" id="PTHR31126:SF1">
    <property type="entry name" value="TYROSINE SPECIFIC PROTEIN PHOSPHATASES DOMAIN-CONTAINING PROTEIN"/>
    <property type="match status" value="1"/>
</dbReference>
<comment type="similarity">
    <text evidence="1">Belongs to the protein-tyrosine phosphatase family.</text>
</comment>
<dbReference type="SUPFAM" id="SSF52799">
    <property type="entry name" value="(Phosphotyrosine protein) phosphatases II"/>
    <property type="match status" value="1"/>
</dbReference>
<comment type="caution">
    <text evidence="2">The sequence shown here is derived from an EMBL/GenBank/DDBJ whole genome shotgun (WGS) entry which is preliminary data.</text>
</comment>
<evidence type="ECO:0000256" key="1">
    <source>
        <dbReference type="ARBA" id="ARBA00009580"/>
    </source>
</evidence>
<protein>
    <submittedName>
        <fullName evidence="2">Tyrosine-protein phosphatase</fullName>
    </submittedName>
</protein>
<dbReference type="GO" id="GO:0004721">
    <property type="term" value="F:phosphoprotein phosphatase activity"/>
    <property type="evidence" value="ECO:0007669"/>
    <property type="project" value="InterPro"/>
</dbReference>
<name>A0A9D2AKG3_9LACO</name>
<reference evidence="2" key="1">
    <citation type="journal article" date="2021" name="PeerJ">
        <title>Extensive microbial diversity within the chicken gut microbiome revealed by metagenomics and culture.</title>
        <authorList>
            <person name="Gilroy R."/>
            <person name="Ravi A."/>
            <person name="Getino M."/>
            <person name="Pursley I."/>
            <person name="Horton D.L."/>
            <person name="Alikhan N.F."/>
            <person name="Baker D."/>
            <person name="Gharbi K."/>
            <person name="Hall N."/>
            <person name="Watson M."/>
            <person name="Adriaenssens E.M."/>
            <person name="Foster-Nyarko E."/>
            <person name="Jarju S."/>
            <person name="Secka A."/>
            <person name="Antonio M."/>
            <person name="Oren A."/>
            <person name="Chaudhuri R.R."/>
            <person name="La Ragione R."/>
            <person name="Hildebrand F."/>
            <person name="Pallen M.J."/>
        </authorList>
    </citation>
    <scope>NUCLEOTIDE SEQUENCE</scope>
    <source>
        <strain evidence="2">ChiSxjej3B15-572</strain>
    </source>
</reference>
<dbReference type="InterPro" id="IPR016130">
    <property type="entry name" value="Tyr_Pase_AS"/>
</dbReference>
<sequence>MVHERIIPLRETNNFRDLGGYQTSNGKTVRWHRIYRADQLSNLEADDQAKMIKLHIKEVLDLRSHEECQKQPDNLPDQIDYIFNPVFRHDETQSTSIATELQQKMKVDPMLGKRHMIQAYADMITESDAQKAFKQVFAHLLSLNADEALVFHCTAGKDRTGLSAYLIYSALGVDQKTIMKDYLLTNTALMNFLRGQTAALRAGHHNETEITNYTALWSAHKEYMNAAIQALRDDYGGVESFLTNELQLAQSDIDDLKKMYLQ</sequence>
<evidence type="ECO:0000313" key="2">
    <source>
        <dbReference type="EMBL" id="HIX35421.1"/>
    </source>
</evidence>
<reference evidence="2" key="2">
    <citation type="submission" date="2021-04" db="EMBL/GenBank/DDBJ databases">
        <authorList>
            <person name="Gilroy R."/>
        </authorList>
    </citation>
    <scope>NUCLEOTIDE SEQUENCE</scope>
    <source>
        <strain evidence="2">ChiSxjej3B15-572</strain>
    </source>
</reference>
<dbReference type="Pfam" id="PF13350">
    <property type="entry name" value="Y_phosphatase3"/>
    <property type="match status" value="1"/>
</dbReference>
<evidence type="ECO:0000313" key="3">
    <source>
        <dbReference type="Proteomes" id="UP000824231"/>
    </source>
</evidence>
<dbReference type="PROSITE" id="PS00383">
    <property type="entry name" value="TYR_PHOSPHATASE_1"/>
    <property type="match status" value="1"/>
</dbReference>
<gene>
    <name evidence="2" type="ORF">H9856_03305</name>
</gene>
<proteinExistence type="inferred from homology"/>
<dbReference type="AlphaFoldDB" id="A0A9D2AKG3"/>
<dbReference type="InterPro" id="IPR029021">
    <property type="entry name" value="Prot-tyrosine_phosphatase-like"/>
</dbReference>